<evidence type="ECO:0000313" key="4">
    <source>
        <dbReference type="Proteomes" id="UP000001822"/>
    </source>
</evidence>
<dbReference type="GO" id="GO:0016853">
    <property type="term" value="F:isomerase activity"/>
    <property type="evidence" value="ECO:0007669"/>
    <property type="project" value="UniProtKB-KW"/>
</dbReference>
<accession>A0A6N4SS45</accession>
<feature type="signal peptide" evidence="1">
    <location>
        <begin position="1"/>
        <end position="20"/>
    </location>
</feature>
<sequence length="202" mass="22234">MRKITAIISTALLFVFASFVTDGGYAVGDKARDFKLKNIDDKLFSLADKKDAKGFIVVFTCNHCPYAVKYEDRIVALNNKYAKSGYPVVAINPNDATAYPDDNFENMKKRAKSKSFTFPYLVDDTQEIAKAYGATKTPHVFVLKKENADLVVKYIGAIDDNTDDASAVTTKYVEQAVDALLAGKDVTTTSTKAIGCGIKWKK</sequence>
<dbReference type="AlphaFoldDB" id="A0A6N4SS45"/>
<keyword evidence="1" id="KW-0732">Signal</keyword>
<dbReference type="PANTHER" id="PTHR43640">
    <property type="entry name" value="OS07G0260300 PROTEIN"/>
    <property type="match status" value="1"/>
</dbReference>
<dbReference type="GO" id="GO:0016209">
    <property type="term" value="F:antioxidant activity"/>
    <property type="evidence" value="ECO:0007669"/>
    <property type="project" value="InterPro"/>
</dbReference>
<keyword evidence="3" id="KW-0413">Isomerase</keyword>
<evidence type="ECO:0000256" key="1">
    <source>
        <dbReference type="SAM" id="SignalP"/>
    </source>
</evidence>
<feature type="domain" description="Thioredoxin" evidence="2">
    <location>
        <begin position="25"/>
        <end position="182"/>
    </location>
</feature>
<organism evidence="3 4">
    <name type="scientific">Cytophaga hutchinsonii (strain ATCC 33406 / DSM 1761 / CIP 103989 / NBRC 15051 / NCIMB 9469 / D465)</name>
    <dbReference type="NCBI Taxonomy" id="269798"/>
    <lineage>
        <taxon>Bacteria</taxon>
        <taxon>Pseudomonadati</taxon>
        <taxon>Bacteroidota</taxon>
        <taxon>Cytophagia</taxon>
        <taxon>Cytophagales</taxon>
        <taxon>Cytophagaceae</taxon>
        <taxon>Cytophaga</taxon>
    </lineage>
</organism>
<evidence type="ECO:0000313" key="3">
    <source>
        <dbReference type="EMBL" id="ABG59242.1"/>
    </source>
</evidence>
<dbReference type="PROSITE" id="PS51352">
    <property type="entry name" value="THIOREDOXIN_2"/>
    <property type="match status" value="1"/>
</dbReference>
<proteinExistence type="predicted"/>
<dbReference type="CDD" id="cd02969">
    <property type="entry name" value="PRX_like1"/>
    <property type="match status" value="1"/>
</dbReference>
<dbReference type="InterPro" id="IPR013766">
    <property type="entry name" value="Thioredoxin_domain"/>
</dbReference>
<keyword evidence="4" id="KW-1185">Reference proteome</keyword>
<dbReference type="InterPro" id="IPR047262">
    <property type="entry name" value="PRX-like1"/>
</dbReference>
<dbReference type="EMBL" id="CP000383">
    <property type="protein sequence ID" value="ABG59242.1"/>
    <property type="molecule type" value="Genomic_DNA"/>
</dbReference>
<feature type="chain" id="PRO_5026703245" evidence="1">
    <location>
        <begin position="21"/>
        <end position="202"/>
    </location>
</feature>
<dbReference type="PANTHER" id="PTHR43640:SF1">
    <property type="entry name" value="THIOREDOXIN-DEPENDENT PEROXIREDOXIN"/>
    <property type="match status" value="1"/>
</dbReference>
<dbReference type="Pfam" id="PF00578">
    <property type="entry name" value="AhpC-TSA"/>
    <property type="match status" value="1"/>
</dbReference>
<dbReference type="KEGG" id="chu:CHU_1976"/>
<dbReference type="SUPFAM" id="SSF52833">
    <property type="entry name" value="Thioredoxin-like"/>
    <property type="match status" value="1"/>
</dbReference>
<protein>
    <submittedName>
        <fullName evidence="3">Thiol-disulfide isomerase or thioredoxin</fullName>
    </submittedName>
</protein>
<dbReference type="Gene3D" id="3.40.30.10">
    <property type="entry name" value="Glutaredoxin"/>
    <property type="match status" value="1"/>
</dbReference>
<dbReference type="OrthoDB" id="9809746at2"/>
<reference evidence="3 4" key="1">
    <citation type="journal article" date="2007" name="Appl. Environ. Microbiol.">
        <title>Genome sequence of the cellulolytic gliding bacterium Cytophaga hutchinsonii.</title>
        <authorList>
            <person name="Xie G."/>
            <person name="Bruce D.C."/>
            <person name="Challacombe J.F."/>
            <person name="Chertkov O."/>
            <person name="Detter J.C."/>
            <person name="Gilna P."/>
            <person name="Han C.S."/>
            <person name="Lucas S."/>
            <person name="Misra M."/>
            <person name="Myers G.L."/>
            <person name="Richardson P."/>
            <person name="Tapia R."/>
            <person name="Thayer N."/>
            <person name="Thompson L.S."/>
            <person name="Brettin T.S."/>
            <person name="Henrissat B."/>
            <person name="Wilson D.B."/>
            <person name="McBride M.J."/>
        </authorList>
    </citation>
    <scope>NUCLEOTIDE SEQUENCE [LARGE SCALE GENOMIC DNA]</scope>
    <source>
        <strain evidence="4">ATCC 33406 / DSM 1761 / CIP 103989 / NBRC 15051 / NCIMB 9469 / D465</strain>
    </source>
</reference>
<dbReference type="Proteomes" id="UP000001822">
    <property type="component" value="Chromosome"/>
</dbReference>
<dbReference type="InterPro" id="IPR000866">
    <property type="entry name" value="AhpC/TSA"/>
</dbReference>
<dbReference type="GO" id="GO:0016491">
    <property type="term" value="F:oxidoreductase activity"/>
    <property type="evidence" value="ECO:0007669"/>
    <property type="project" value="InterPro"/>
</dbReference>
<evidence type="ECO:0000259" key="2">
    <source>
        <dbReference type="PROSITE" id="PS51352"/>
    </source>
</evidence>
<dbReference type="RefSeq" id="WP_011585359.1">
    <property type="nucleotide sequence ID" value="NC_008255.1"/>
</dbReference>
<name>A0A6N4SS45_CYTH3</name>
<dbReference type="InterPro" id="IPR036249">
    <property type="entry name" value="Thioredoxin-like_sf"/>
</dbReference>
<gene>
    <name evidence="3" type="ordered locus">CHU_1976</name>
</gene>